<name>A0A9P4Q664_9PEZI</name>
<comment type="caution">
    <text evidence="4">The sequence shown here is derived from an EMBL/GenBank/DDBJ whole genome shotgun (WGS) entry which is preliminary data.</text>
</comment>
<dbReference type="EMBL" id="MU003801">
    <property type="protein sequence ID" value="KAF2720250.1"/>
    <property type="molecule type" value="Genomic_DNA"/>
</dbReference>
<dbReference type="InterPro" id="IPR019734">
    <property type="entry name" value="TPR_rpt"/>
</dbReference>
<dbReference type="AlphaFoldDB" id="A0A9P4Q664"/>
<dbReference type="SUPFAM" id="SSF81383">
    <property type="entry name" value="F-box domain"/>
    <property type="match status" value="1"/>
</dbReference>
<protein>
    <recommendedName>
        <fullName evidence="3">F-box domain-containing protein</fullName>
    </recommendedName>
</protein>
<evidence type="ECO:0000256" key="1">
    <source>
        <dbReference type="ARBA" id="ARBA00022737"/>
    </source>
</evidence>
<dbReference type="GO" id="GO:0051879">
    <property type="term" value="F:Hsp90 protein binding"/>
    <property type="evidence" value="ECO:0007669"/>
    <property type="project" value="TreeGrafter"/>
</dbReference>
<dbReference type="OrthoDB" id="629492at2759"/>
<proteinExistence type="predicted"/>
<evidence type="ECO:0000313" key="5">
    <source>
        <dbReference type="Proteomes" id="UP000799441"/>
    </source>
</evidence>
<dbReference type="Gene3D" id="1.25.40.10">
    <property type="entry name" value="Tetratricopeptide repeat domain"/>
    <property type="match status" value="1"/>
</dbReference>
<organism evidence="4 5">
    <name type="scientific">Polychaeton citri CBS 116435</name>
    <dbReference type="NCBI Taxonomy" id="1314669"/>
    <lineage>
        <taxon>Eukaryota</taxon>
        <taxon>Fungi</taxon>
        <taxon>Dikarya</taxon>
        <taxon>Ascomycota</taxon>
        <taxon>Pezizomycotina</taxon>
        <taxon>Dothideomycetes</taxon>
        <taxon>Dothideomycetidae</taxon>
        <taxon>Capnodiales</taxon>
        <taxon>Capnodiaceae</taxon>
        <taxon>Polychaeton</taxon>
    </lineage>
</organism>
<dbReference type="SUPFAM" id="SSF52047">
    <property type="entry name" value="RNI-like"/>
    <property type="match status" value="1"/>
</dbReference>
<dbReference type="SUPFAM" id="SSF48452">
    <property type="entry name" value="TPR-like"/>
    <property type="match status" value="1"/>
</dbReference>
<dbReference type="Gene3D" id="1.20.1280.50">
    <property type="match status" value="1"/>
</dbReference>
<sequence>MSVAHDQGRAAFRKQQYAAALKHFNRAIALEPVSVTLLDNRAACYEKLNDLPSAIKDAKKAIQLQREDAVGYLRAGKILTKMGKKPVALEIYSHGLKSVRRVGKGYEALRKAHGDLQNVLSPRTSVDPLTMLPRELAVQIIDYLSFKQRMNACMVSMQWAGFIRSAPDLWQHIDLSGAKRRVRNVFISRAINVARTKIRKATLANLESWEKTLAALTKHCQLEEVTFLRTGVVDPAVLALLHQSRTLKTVNLGKGTITKTHPVRHLLHRCGQLERFNCDTVDAGSLLPHELETTALRELTVRSLINNDQPIGAMAFAIFPSHQLQTLRLCCPEQYYTGMGANLRSLTSLTELHLHFNILRLEPVYMPASLTSLSLTSSSQIDTTVTEHGAYYLPNLKTLELDLPGLSLSCLDMFLSPIQRPPPPPDTPAVDLSALHTLGWGGSTRYAHFDWTRLQNQSRLRKLRRLRFTDCSDAKMDQLVEHWSSSLEELQALDLTSTAVTGVGVKALVEKGNVKDLVLDGCAQLGMDAVTWARAQGVRVAYNTNQGVSAGGRKVRYAQ</sequence>
<evidence type="ECO:0000256" key="2">
    <source>
        <dbReference type="ARBA" id="ARBA00022803"/>
    </source>
</evidence>
<dbReference type="InterPro" id="IPR011990">
    <property type="entry name" value="TPR-like_helical_dom_sf"/>
</dbReference>
<accession>A0A9P4Q664</accession>
<dbReference type="InterPro" id="IPR001810">
    <property type="entry name" value="F-box_dom"/>
</dbReference>
<dbReference type="Gene3D" id="3.80.10.10">
    <property type="entry name" value="Ribonuclease Inhibitor"/>
    <property type="match status" value="1"/>
</dbReference>
<reference evidence="4" key="1">
    <citation type="journal article" date="2020" name="Stud. Mycol.">
        <title>101 Dothideomycetes genomes: a test case for predicting lifestyles and emergence of pathogens.</title>
        <authorList>
            <person name="Haridas S."/>
            <person name="Albert R."/>
            <person name="Binder M."/>
            <person name="Bloem J."/>
            <person name="Labutti K."/>
            <person name="Salamov A."/>
            <person name="Andreopoulos B."/>
            <person name="Baker S."/>
            <person name="Barry K."/>
            <person name="Bills G."/>
            <person name="Bluhm B."/>
            <person name="Cannon C."/>
            <person name="Castanera R."/>
            <person name="Culley D."/>
            <person name="Daum C."/>
            <person name="Ezra D."/>
            <person name="Gonzalez J."/>
            <person name="Henrissat B."/>
            <person name="Kuo A."/>
            <person name="Liang C."/>
            <person name="Lipzen A."/>
            <person name="Lutzoni F."/>
            <person name="Magnuson J."/>
            <person name="Mondo S."/>
            <person name="Nolan M."/>
            <person name="Ohm R."/>
            <person name="Pangilinan J."/>
            <person name="Park H.-J."/>
            <person name="Ramirez L."/>
            <person name="Alfaro M."/>
            <person name="Sun H."/>
            <person name="Tritt A."/>
            <person name="Yoshinaga Y."/>
            <person name="Zwiers L.-H."/>
            <person name="Turgeon B."/>
            <person name="Goodwin S."/>
            <person name="Spatafora J."/>
            <person name="Crous P."/>
            <person name="Grigoriev I."/>
        </authorList>
    </citation>
    <scope>NUCLEOTIDE SEQUENCE</scope>
    <source>
        <strain evidence="4">CBS 116435</strain>
    </source>
</reference>
<dbReference type="InterPro" id="IPR032675">
    <property type="entry name" value="LRR_dom_sf"/>
</dbReference>
<dbReference type="SMART" id="SM00028">
    <property type="entry name" value="TPR"/>
    <property type="match status" value="3"/>
</dbReference>
<dbReference type="Pfam" id="PF12937">
    <property type="entry name" value="F-box-like"/>
    <property type="match status" value="1"/>
</dbReference>
<keyword evidence="2" id="KW-0802">TPR repeat</keyword>
<dbReference type="InterPro" id="IPR036047">
    <property type="entry name" value="F-box-like_dom_sf"/>
</dbReference>
<dbReference type="SMART" id="SM00256">
    <property type="entry name" value="FBOX"/>
    <property type="match status" value="1"/>
</dbReference>
<dbReference type="PANTHER" id="PTHR22904:SF523">
    <property type="entry name" value="STRESS-INDUCED-PHOSPHOPROTEIN 1"/>
    <property type="match status" value="1"/>
</dbReference>
<dbReference type="Proteomes" id="UP000799441">
    <property type="component" value="Unassembled WGS sequence"/>
</dbReference>
<dbReference type="PROSITE" id="PS50181">
    <property type="entry name" value="FBOX"/>
    <property type="match status" value="1"/>
</dbReference>
<evidence type="ECO:0000313" key="4">
    <source>
        <dbReference type="EMBL" id="KAF2720250.1"/>
    </source>
</evidence>
<keyword evidence="1" id="KW-0677">Repeat</keyword>
<dbReference type="PANTHER" id="PTHR22904">
    <property type="entry name" value="TPR REPEAT CONTAINING PROTEIN"/>
    <property type="match status" value="1"/>
</dbReference>
<evidence type="ECO:0000259" key="3">
    <source>
        <dbReference type="PROSITE" id="PS50181"/>
    </source>
</evidence>
<keyword evidence="5" id="KW-1185">Reference proteome</keyword>
<feature type="domain" description="F-box" evidence="3">
    <location>
        <begin position="126"/>
        <end position="173"/>
    </location>
</feature>
<gene>
    <name evidence="4" type="ORF">K431DRAFT_313442</name>
</gene>